<accession>A0A7T2S6Q4</accession>
<protein>
    <recommendedName>
        <fullName evidence="1">DUF6493 domain-containing protein</fullName>
    </recommendedName>
</protein>
<evidence type="ECO:0000259" key="1">
    <source>
        <dbReference type="Pfam" id="PF20103"/>
    </source>
</evidence>
<dbReference type="Pfam" id="PF20103">
    <property type="entry name" value="DUF6493"/>
    <property type="match status" value="1"/>
</dbReference>
<evidence type="ECO:0000313" key="2">
    <source>
        <dbReference type="EMBL" id="QPS09948.1"/>
    </source>
</evidence>
<dbReference type="InterPro" id="IPR045472">
    <property type="entry name" value="DUF6493"/>
</dbReference>
<organism evidence="2 3">
    <name type="scientific">Delftia acidovorans</name>
    <name type="common">Pseudomonas acidovorans</name>
    <name type="synonym">Comamonas acidovorans</name>
    <dbReference type="NCBI Taxonomy" id="80866"/>
    <lineage>
        <taxon>Bacteria</taxon>
        <taxon>Pseudomonadati</taxon>
        <taxon>Pseudomonadota</taxon>
        <taxon>Betaproteobacteria</taxon>
        <taxon>Burkholderiales</taxon>
        <taxon>Comamonadaceae</taxon>
        <taxon>Delftia</taxon>
    </lineage>
</organism>
<dbReference type="AlphaFoldDB" id="A0A7T2S6Q4"/>
<feature type="domain" description="DUF6493" evidence="1">
    <location>
        <begin position="100"/>
        <end position="237"/>
    </location>
</feature>
<dbReference type="RefSeq" id="WP_197956674.1">
    <property type="nucleotide sequence ID" value="NZ_CP065668.1"/>
</dbReference>
<evidence type="ECO:0000313" key="3">
    <source>
        <dbReference type="Proteomes" id="UP000594778"/>
    </source>
</evidence>
<gene>
    <name evidence="2" type="ORF">I6G66_08085</name>
</gene>
<sequence>MNTYKNAWDFYRDTTRLVADGADLRALYDAMLGVQDSDMRSVDASPRRLREMAQSWSQRPSFVPIRLNELFNGLKVEHTDDYVLAMVAGLGGRHEQEVRLSMLRHDHALREQVFWRIFEVEGGGEISLANIDKFSREQFNWHNSVVLLANEGTLDRSRVLRSCLQALNRDFSAYRAGWFSRVYAALVPKPEEAAADQHLLRLCMGSPLTATVSLGVKQLDVLHKAGLLDAAAFVEACGGAFSGPKAAALQVLRILDALAAKGLVPRESLGLALAPGLGHSHADVQGAAVKALVKWGYAELAYQQRDLLAPAVAAELLPAPGPADSACGEHEVTAAPGEAAIEWDCGGLQAGVPPPRPLHPWTDEDALERYAALLEAPADALEFELALAWLALSANVAATLASLARRARTLAARDEQHYPAALLVSAVDGQAAFLPRRYWQQTAVSLMDGKRVEEKLGKPRALPTVEETTMLPSLVTRLREVAEVVQGRAPRCPLLATPTDTQGWVDADTLLARFEAARRVGGPFPVDQSQALLRVPPAHRVRAAAAMGCELPEVTDELRIEWRSRASDSLKANGSPQWVWWDPVVHAAPLAVPSATQPGLIASGLLRYSDGPAACDLTAAELGLANPASTLALVAAGVAILHGAAGDDVEHRAAGLLRALAAHPGAWSAETVQLPALGMAAKQGEVRAQAVELFAAAVPARVDAAAAAQGFAACAPTIVLARWAPAFADAAGLAPAAVIAVLTGLLPRLEHQARGIGSLLAVLLDESLRHARPVTDASLRAWLAGFSGASAAAKAAKALLALDAAGA</sequence>
<dbReference type="EMBL" id="CP065668">
    <property type="protein sequence ID" value="QPS09948.1"/>
    <property type="molecule type" value="Genomic_DNA"/>
</dbReference>
<dbReference type="Proteomes" id="UP000594778">
    <property type="component" value="Chromosome"/>
</dbReference>
<name>A0A7T2S6Q4_DELAC</name>
<proteinExistence type="predicted"/>
<reference evidence="2 3" key="1">
    <citation type="submission" date="2020-12" db="EMBL/GenBank/DDBJ databases">
        <title>FDA dAtabase for Regulatory Grade micrObial Sequences (FDA-ARGOS): Supporting development and validation of Infectious Disease Dx tests.</title>
        <authorList>
            <person name="Sproer C."/>
            <person name="Gronow S."/>
            <person name="Severitt S."/>
            <person name="Schroder I."/>
            <person name="Tallon L."/>
            <person name="Sadzewicz L."/>
            <person name="Zhao X."/>
            <person name="Boylan J."/>
            <person name="Ott S."/>
            <person name="Bowen H."/>
            <person name="Vavikolanu K."/>
            <person name="Mehta A."/>
            <person name="Aluvathingal J."/>
            <person name="Nadendla S."/>
            <person name="Lowell S."/>
            <person name="Myers T."/>
            <person name="Yan Y."/>
            <person name="Sichtig H."/>
        </authorList>
    </citation>
    <scope>NUCLEOTIDE SEQUENCE [LARGE SCALE GENOMIC DNA]</scope>
    <source>
        <strain evidence="2 3">FDAARGOS_909</strain>
    </source>
</reference>